<evidence type="ECO:0000256" key="11">
    <source>
        <dbReference type="ARBA" id="ARBA00023014"/>
    </source>
</evidence>
<feature type="binding site" evidence="14">
    <location>
        <position position="120"/>
    </location>
    <ligand>
        <name>[4Fe-4S] cluster</name>
        <dbReference type="ChEBI" id="CHEBI:49883"/>
        <note>4Fe-4S-S-AdoMet</note>
    </ligand>
</feature>
<evidence type="ECO:0000256" key="6">
    <source>
        <dbReference type="ARBA" id="ARBA00022485"/>
    </source>
</evidence>
<dbReference type="NCBIfam" id="TIGR03821">
    <property type="entry name" value="EFP_modif_epmB"/>
    <property type="match status" value="1"/>
</dbReference>
<evidence type="ECO:0000256" key="15">
    <source>
        <dbReference type="PIRSR" id="PIRSR603739-50"/>
    </source>
</evidence>
<keyword evidence="6 14" id="KW-0004">4Fe-4S</keyword>
<comment type="cofactor">
    <cofactor evidence="3">
        <name>[4Fe-4S] cluster</name>
        <dbReference type="ChEBI" id="CHEBI:49883"/>
    </cofactor>
</comment>
<evidence type="ECO:0000256" key="12">
    <source>
        <dbReference type="ARBA" id="ARBA00023235"/>
    </source>
</evidence>
<accession>A0A1Y0CYR0</accession>
<comment type="similarity">
    <text evidence="4">Belongs to the radical SAM superfamily. KamA family.</text>
</comment>
<dbReference type="OrthoDB" id="9770937at2"/>
<dbReference type="PANTHER" id="PTHR30538:SF1">
    <property type="entry name" value="L-LYSINE 2,3-AMINOMUTASE"/>
    <property type="match status" value="1"/>
</dbReference>
<name>A0A1Y0CYR0_9GAMM</name>
<evidence type="ECO:0000256" key="8">
    <source>
        <dbReference type="ARBA" id="ARBA00022723"/>
    </source>
</evidence>
<evidence type="ECO:0000256" key="9">
    <source>
        <dbReference type="ARBA" id="ARBA00022898"/>
    </source>
</evidence>
<sequence length="347" mass="38469">MPAIIPLKQGNLHINWQKELGQALTSPEQLLNYLQIDPTPWQAGFAARKLFAMRVPRPFADKMRKGDANDPLLRQVLPLDEEFAEVAGFVSDPLDEHHSALPGLLHKYRSRVLLVVRGGCAINCRYCFRRHFPYAENSPNQAGWQQALAYIGEHPEINEVILSGGDPLMAKDSHLDQLLTGLEAIPHLKRVRIHSRLPVVIPTRLTAELKNRLSVSRLQSILVLHINHANELDDDLSQRLTIWRQAGITLLNQSVLLAGVNDNAAILCDLSERLFSAGVLPYYLHQLDKVAGAAHFAVSDTTAKKLMATMLSELPGFLVPKLVREIGGEANKTPLDLGLEPGPHSAL</sequence>
<evidence type="ECO:0000256" key="3">
    <source>
        <dbReference type="ARBA" id="ARBA00001966"/>
    </source>
</evidence>
<keyword evidence="9 15" id="KW-0663">Pyridoxal phosphate</keyword>
<evidence type="ECO:0000256" key="14">
    <source>
        <dbReference type="PIRSR" id="PIRSR004911-1"/>
    </source>
</evidence>
<dbReference type="EMBL" id="CP021376">
    <property type="protein sequence ID" value="ART79965.1"/>
    <property type="molecule type" value="Genomic_DNA"/>
</dbReference>
<reference evidence="18" key="1">
    <citation type="submission" date="2017-05" db="EMBL/GenBank/DDBJ databases">
        <authorList>
            <person name="Sung H."/>
        </authorList>
    </citation>
    <scope>NUCLEOTIDE SEQUENCE [LARGE SCALE GENOMIC DNA]</scope>
    <source>
        <strain evidence="18">AMac2203</strain>
    </source>
</reference>
<evidence type="ECO:0000256" key="2">
    <source>
        <dbReference type="ARBA" id="ARBA00001933"/>
    </source>
</evidence>
<keyword evidence="10" id="KW-0408">Iron</keyword>
<feature type="binding site" evidence="14">
    <location>
        <position position="127"/>
    </location>
    <ligand>
        <name>[4Fe-4S] cluster</name>
        <dbReference type="ChEBI" id="CHEBI:49883"/>
        <note>4Fe-4S-S-AdoMet</note>
    </ligand>
</feature>
<evidence type="ECO:0000256" key="13">
    <source>
        <dbReference type="ARBA" id="ARBA00030756"/>
    </source>
</evidence>
<dbReference type="Pfam" id="PF13353">
    <property type="entry name" value="Fer4_12"/>
    <property type="match status" value="1"/>
</dbReference>
<evidence type="ECO:0000313" key="17">
    <source>
        <dbReference type="EMBL" id="ART79965.1"/>
    </source>
</evidence>
<dbReference type="GO" id="GO:0016853">
    <property type="term" value="F:isomerase activity"/>
    <property type="evidence" value="ECO:0007669"/>
    <property type="project" value="UniProtKB-KW"/>
</dbReference>
<keyword evidence="7" id="KW-0949">S-adenosyl-L-methionine</keyword>
<dbReference type="Gene3D" id="3.20.20.70">
    <property type="entry name" value="Aldolase class I"/>
    <property type="match status" value="1"/>
</dbReference>
<comment type="cofactor">
    <cofactor evidence="2 15">
        <name>pyridoxal 5'-phosphate</name>
        <dbReference type="ChEBI" id="CHEBI:597326"/>
    </cofactor>
</comment>
<keyword evidence="8 14" id="KW-0479">Metal-binding</keyword>
<protein>
    <recommendedName>
        <fullName evidence="5">L-lysine 2,3-aminomutase</fullName>
    </recommendedName>
    <alternativeName>
        <fullName evidence="13">EF-P post-translational modification enzyme B</fullName>
    </alternativeName>
</protein>
<dbReference type="PROSITE" id="PS51918">
    <property type="entry name" value="RADICAL_SAM"/>
    <property type="match status" value="1"/>
</dbReference>
<evidence type="ECO:0000256" key="10">
    <source>
        <dbReference type="ARBA" id="ARBA00023004"/>
    </source>
</evidence>
<feature type="modified residue" description="N6-(pyridoxal phosphate)lysine" evidence="15">
    <location>
        <position position="332"/>
    </location>
</feature>
<feature type="binding site" evidence="14">
    <location>
        <position position="124"/>
    </location>
    <ligand>
        <name>[4Fe-4S] cluster</name>
        <dbReference type="ChEBI" id="CHEBI:49883"/>
        <note>4Fe-4S-S-AdoMet</note>
    </ligand>
</feature>
<comment type="catalytic activity">
    <reaction evidence="1">
        <text>L-lysine = D-beta-lysine</text>
        <dbReference type="Rhea" id="RHEA:44148"/>
        <dbReference type="ChEBI" id="CHEBI:32551"/>
        <dbReference type="ChEBI" id="CHEBI:84138"/>
    </reaction>
</comment>
<keyword evidence="11 14" id="KW-0411">Iron-sulfur</keyword>
<dbReference type="PIRSF" id="PIRSF004911">
    <property type="entry name" value="DUF160"/>
    <property type="match status" value="1"/>
</dbReference>
<dbReference type="SFLD" id="SFLDF00314">
    <property type="entry name" value="L-lysine_2_3-aminomutase_(yjeK"/>
    <property type="match status" value="1"/>
</dbReference>
<keyword evidence="18" id="KW-1185">Reference proteome</keyword>
<evidence type="ECO:0000313" key="18">
    <source>
        <dbReference type="Proteomes" id="UP000243793"/>
    </source>
</evidence>
<dbReference type="GO" id="GO:0051539">
    <property type="term" value="F:4 iron, 4 sulfur cluster binding"/>
    <property type="evidence" value="ECO:0007669"/>
    <property type="project" value="UniProtKB-KW"/>
</dbReference>
<dbReference type="InterPro" id="IPR007197">
    <property type="entry name" value="rSAM"/>
</dbReference>
<evidence type="ECO:0000259" key="16">
    <source>
        <dbReference type="PROSITE" id="PS51918"/>
    </source>
</evidence>
<dbReference type="Proteomes" id="UP000243793">
    <property type="component" value="Chromosome"/>
</dbReference>
<evidence type="ECO:0000256" key="4">
    <source>
        <dbReference type="ARBA" id="ARBA00008703"/>
    </source>
</evidence>
<dbReference type="InterPro" id="IPR022462">
    <property type="entry name" value="EpmB"/>
</dbReference>
<dbReference type="SFLD" id="SFLDS00029">
    <property type="entry name" value="Radical_SAM"/>
    <property type="match status" value="1"/>
</dbReference>
<proteinExistence type="inferred from homology"/>
<organism evidence="17 18">
    <name type="scientific">Oceanisphaera avium</name>
    <dbReference type="NCBI Taxonomy" id="1903694"/>
    <lineage>
        <taxon>Bacteria</taxon>
        <taxon>Pseudomonadati</taxon>
        <taxon>Pseudomonadota</taxon>
        <taxon>Gammaproteobacteria</taxon>
        <taxon>Aeromonadales</taxon>
        <taxon>Aeromonadaceae</taxon>
        <taxon>Oceanisphaera</taxon>
    </lineage>
</organism>
<evidence type="ECO:0000256" key="1">
    <source>
        <dbReference type="ARBA" id="ARBA00001352"/>
    </source>
</evidence>
<dbReference type="InterPro" id="IPR058240">
    <property type="entry name" value="rSAM_sf"/>
</dbReference>
<dbReference type="SFLD" id="SFLDG01070">
    <property type="entry name" value="PLP-dependent"/>
    <property type="match status" value="1"/>
</dbReference>
<dbReference type="KEGG" id="ocm:CBP12_07240"/>
<dbReference type="AlphaFoldDB" id="A0A1Y0CYR0"/>
<dbReference type="NCBIfam" id="TIGR00238">
    <property type="entry name" value="KamA family radical SAM protein"/>
    <property type="match status" value="1"/>
</dbReference>
<dbReference type="SUPFAM" id="SSF102114">
    <property type="entry name" value="Radical SAM enzymes"/>
    <property type="match status" value="1"/>
</dbReference>
<evidence type="ECO:0000256" key="5">
    <source>
        <dbReference type="ARBA" id="ARBA00022363"/>
    </source>
</evidence>
<dbReference type="CDD" id="cd01335">
    <property type="entry name" value="Radical_SAM"/>
    <property type="match status" value="1"/>
</dbReference>
<gene>
    <name evidence="17" type="ORF">CBP12_07240</name>
</gene>
<dbReference type="RefSeq" id="WP_086963836.1">
    <property type="nucleotide sequence ID" value="NZ_CP021376.1"/>
</dbReference>
<evidence type="ECO:0000256" key="7">
    <source>
        <dbReference type="ARBA" id="ARBA00022691"/>
    </source>
</evidence>
<keyword evidence="12" id="KW-0413">Isomerase</keyword>
<dbReference type="InterPro" id="IPR013785">
    <property type="entry name" value="Aldolase_TIM"/>
</dbReference>
<dbReference type="GO" id="GO:0046872">
    <property type="term" value="F:metal ion binding"/>
    <property type="evidence" value="ECO:0007669"/>
    <property type="project" value="UniProtKB-KW"/>
</dbReference>
<feature type="domain" description="Radical SAM core" evidence="16">
    <location>
        <begin position="106"/>
        <end position="329"/>
    </location>
</feature>
<dbReference type="InterPro" id="IPR003739">
    <property type="entry name" value="Lys_aminomutase/Glu_NH3_mut"/>
</dbReference>
<dbReference type="PANTHER" id="PTHR30538">
    <property type="entry name" value="LYSINE 2,3-AMINOMUTASE-RELATED"/>
    <property type="match status" value="1"/>
</dbReference>